<protein>
    <recommendedName>
        <fullName evidence="1">Transposase IS200-like domain-containing protein</fullName>
    </recommendedName>
</protein>
<dbReference type="SUPFAM" id="SSF143422">
    <property type="entry name" value="Transposase IS200-like"/>
    <property type="match status" value="1"/>
</dbReference>
<dbReference type="SUPFAM" id="SSF48295">
    <property type="entry name" value="TrpR-like"/>
    <property type="match status" value="1"/>
</dbReference>
<dbReference type="InterPro" id="IPR010921">
    <property type="entry name" value="Trp_repressor/repl_initiator"/>
</dbReference>
<name>A0A0F9S5F0_9ZZZZ</name>
<dbReference type="InterPro" id="IPR002686">
    <property type="entry name" value="Transposase_17"/>
</dbReference>
<organism evidence="2">
    <name type="scientific">marine sediment metagenome</name>
    <dbReference type="NCBI Taxonomy" id="412755"/>
    <lineage>
        <taxon>unclassified sequences</taxon>
        <taxon>metagenomes</taxon>
        <taxon>ecological metagenomes</taxon>
    </lineage>
</organism>
<proteinExistence type="predicted"/>
<comment type="caution">
    <text evidence="2">The sequence shown here is derived from an EMBL/GenBank/DDBJ whole genome shotgun (WGS) entry which is preliminary data.</text>
</comment>
<dbReference type="Gene3D" id="3.30.70.1290">
    <property type="entry name" value="Transposase IS200-like"/>
    <property type="match status" value="1"/>
</dbReference>
<dbReference type="Gene3D" id="1.10.1750.10">
    <property type="match status" value="1"/>
</dbReference>
<sequence length="315" mass="37531">MKRARRIEGRAITYYISAEGKNGEKIFKDDEDRLSFINLFRQQNIKNNLKFYAYVLLPKQYYCLVENYGNMLSKSMHRIHSDYANYFNRRYNRRNKLFKDRYSCIIIDKKNYLAEVSCYLHLLPKKNGVTKSLFKYKWSSLPGYINREKREDWVDYDPILTMFNGKSHKAFLNYQNYLKKNLKKQIASPFERLKDNIILGSEEFKKEVLKKQNVSRIAPQRDEDILARKIIRLAAQSPSWSSLKVKKKKLNHTILSRNAAIYFLKKYTDLSNQQISTYFKSLKNSSISQMSHRFDLIKEKNKTIEKISASLDEKI</sequence>
<dbReference type="EMBL" id="LAZR01000630">
    <property type="protein sequence ID" value="KKN62274.1"/>
    <property type="molecule type" value="Genomic_DNA"/>
</dbReference>
<dbReference type="GO" id="GO:0004803">
    <property type="term" value="F:transposase activity"/>
    <property type="evidence" value="ECO:0007669"/>
    <property type="project" value="InterPro"/>
</dbReference>
<dbReference type="PANTHER" id="PTHR34322">
    <property type="entry name" value="TRANSPOSASE, Y1_TNP DOMAIN-CONTAINING"/>
    <property type="match status" value="1"/>
</dbReference>
<dbReference type="SMART" id="SM01321">
    <property type="entry name" value="Y1_Tnp"/>
    <property type="match status" value="1"/>
</dbReference>
<dbReference type="PANTHER" id="PTHR34322:SF2">
    <property type="entry name" value="TRANSPOSASE IS200-LIKE DOMAIN-CONTAINING PROTEIN"/>
    <property type="match status" value="1"/>
</dbReference>
<evidence type="ECO:0000259" key="1">
    <source>
        <dbReference type="SMART" id="SM01321"/>
    </source>
</evidence>
<dbReference type="GO" id="GO:0006313">
    <property type="term" value="P:DNA transposition"/>
    <property type="evidence" value="ECO:0007669"/>
    <property type="project" value="InterPro"/>
</dbReference>
<dbReference type="InterPro" id="IPR036515">
    <property type="entry name" value="Transposase_17_sf"/>
</dbReference>
<dbReference type="AlphaFoldDB" id="A0A0F9S5F0"/>
<dbReference type="GO" id="GO:0043565">
    <property type="term" value="F:sequence-specific DNA binding"/>
    <property type="evidence" value="ECO:0007669"/>
    <property type="project" value="InterPro"/>
</dbReference>
<evidence type="ECO:0000313" key="2">
    <source>
        <dbReference type="EMBL" id="KKN62274.1"/>
    </source>
</evidence>
<gene>
    <name evidence="2" type="ORF">LCGC14_0513340</name>
</gene>
<feature type="domain" description="Transposase IS200-like" evidence="1">
    <location>
        <begin position="9"/>
        <end position="123"/>
    </location>
</feature>
<reference evidence="2" key="1">
    <citation type="journal article" date="2015" name="Nature">
        <title>Complex archaea that bridge the gap between prokaryotes and eukaryotes.</title>
        <authorList>
            <person name="Spang A."/>
            <person name="Saw J.H."/>
            <person name="Jorgensen S.L."/>
            <person name="Zaremba-Niedzwiedzka K."/>
            <person name="Martijn J."/>
            <person name="Lind A.E."/>
            <person name="van Eijk R."/>
            <person name="Schleper C."/>
            <person name="Guy L."/>
            <person name="Ettema T.J."/>
        </authorList>
    </citation>
    <scope>NUCLEOTIDE SEQUENCE</scope>
</reference>
<accession>A0A0F9S5F0</accession>